<feature type="compositionally biased region" description="Low complexity" evidence="1">
    <location>
        <begin position="14"/>
        <end position="24"/>
    </location>
</feature>
<reference evidence="2 3" key="1">
    <citation type="journal article" date="2012" name="Genome Biol.">
        <title>Genome and low-iron response of an oceanic diatom adapted to chronic iron limitation.</title>
        <authorList>
            <person name="Lommer M."/>
            <person name="Specht M."/>
            <person name="Roy A.S."/>
            <person name="Kraemer L."/>
            <person name="Andreson R."/>
            <person name="Gutowska M.A."/>
            <person name="Wolf J."/>
            <person name="Bergner S.V."/>
            <person name="Schilhabel M.B."/>
            <person name="Klostermeier U.C."/>
            <person name="Beiko R.G."/>
            <person name="Rosenstiel P."/>
            <person name="Hippler M."/>
            <person name="Laroche J."/>
        </authorList>
    </citation>
    <scope>NUCLEOTIDE SEQUENCE [LARGE SCALE GENOMIC DNA]</scope>
    <source>
        <strain evidence="2 3">CCMP1005</strain>
    </source>
</reference>
<comment type="caution">
    <text evidence="2">The sequence shown here is derived from an EMBL/GenBank/DDBJ whole genome shotgun (WGS) entry which is preliminary data.</text>
</comment>
<feature type="compositionally biased region" description="Polar residues" evidence="1">
    <location>
        <begin position="34"/>
        <end position="46"/>
    </location>
</feature>
<evidence type="ECO:0000256" key="1">
    <source>
        <dbReference type="SAM" id="MobiDB-lite"/>
    </source>
</evidence>
<gene>
    <name evidence="2" type="ORF">THAOC_21252</name>
</gene>
<dbReference type="EMBL" id="AGNL01024728">
    <property type="protein sequence ID" value="EJK58609.1"/>
    <property type="molecule type" value="Genomic_DNA"/>
</dbReference>
<organism evidence="2 3">
    <name type="scientific">Thalassiosira oceanica</name>
    <name type="common">Marine diatom</name>
    <dbReference type="NCBI Taxonomy" id="159749"/>
    <lineage>
        <taxon>Eukaryota</taxon>
        <taxon>Sar</taxon>
        <taxon>Stramenopiles</taxon>
        <taxon>Ochrophyta</taxon>
        <taxon>Bacillariophyta</taxon>
        <taxon>Coscinodiscophyceae</taxon>
        <taxon>Thalassiosirophycidae</taxon>
        <taxon>Thalassiosirales</taxon>
        <taxon>Thalassiosiraceae</taxon>
        <taxon>Thalassiosira</taxon>
    </lineage>
</organism>
<evidence type="ECO:0000313" key="3">
    <source>
        <dbReference type="Proteomes" id="UP000266841"/>
    </source>
</evidence>
<dbReference type="AlphaFoldDB" id="K0S1G7"/>
<feature type="region of interest" description="Disordered" evidence="1">
    <location>
        <begin position="14"/>
        <end position="54"/>
    </location>
</feature>
<feature type="non-terminal residue" evidence="2">
    <location>
        <position position="1"/>
    </location>
</feature>
<proteinExistence type="predicted"/>
<sequence length="233" mass="26663">QIDAIRRADKLETVTTLRTSRTSTAISPPEENDSQPAQSSTLPPSQKSDKSSETYDQFKKLIRSGTLNDIILESSKLMALLTITDSDKSGAITMDAKFMSRSQRWFNQKADKGGVSATKEPEKDEEDLFLRRNSLIDLRCKVQGREQILHYRALAFFTKYYNKWFPSIEDEFRWVNDSSKKPNAMVLARLVEKSGSAYQEVQLHKDGEWGPHHVFRTVQFNDIVRVGNELVDL</sequence>
<evidence type="ECO:0000313" key="2">
    <source>
        <dbReference type="EMBL" id="EJK58609.1"/>
    </source>
</evidence>
<dbReference type="Proteomes" id="UP000266841">
    <property type="component" value="Unassembled WGS sequence"/>
</dbReference>
<keyword evidence="3" id="KW-1185">Reference proteome</keyword>
<protein>
    <submittedName>
        <fullName evidence="2">Uncharacterized protein</fullName>
    </submittedName>
</protein>
<accession>K0S1G7</accession>
<name>K0S1G7_THAOC</name>